<dbReference type="EMBL" id="VJWA01000001">
    <property type="protein sequence ID" value="TRW17615.1"/>
    <property type="molecule type" value="Genomic_DNA"/>
</dbReference>
<dbReference type="OrthoDB" id="7282816at2"/>
<dbReference type="AlphaFoldDB" id="A0A552UHB4"/>
<reference evidence="1 2" key="1">
    <citation type="submission" date="2019-07" db="EMBL/GenBank/DDBJ databases">
        <title>Novel species isolated from glacier.</title>
        <authorList>
            <person name="Liu Q."/>
            <person name="Xin Y.-H."/>
        </authorList>
    </citation>
    <scope>NUCLEOTIDE SEQUENCE [LARGE SCALE GENOMIC DNA]</scope>
    <source>
        <strain evidence="1 2">LB1R16</strain>
    </source>
</reference>
<protein>
    <submittedName>
        <fullName evidence="1">Uncharacterized protein</fullName>
    </submittedName>
</protein>
<evidence type="ECO:0000313" key="2">
    <source>
        <dbReference type="Proteomes" id="UP000317894"/>
    </source>
</evidence>
<name>A0A552UHB4_9SPHN</name>
<keyword evidence="2" id="KW-1185">Reference proteome</keyword>
<proteinExistence type="predicted"/>
<dbReference type="RefSeq" id="WP_143555160.1">
    <property type="nucleotide sequence ID" value="NZ_VJWA01000001.1"/>
</dbReference>
<evidence type="ECO:0000313" key="1">
    <source>
        <dbReference type="EMBL" id="TRW17615.1"/>
    </source>
</evidence>
<dbReference type="Proteomes" id="UP000317894">
    <property type="component" value="Unassembled WGS sequence"/>
</dbReference>
<accession>A0A552UHB4</accession>
<comment type="caution">
    <text evidence="1">The sequence shown here is derived from an EMBL/GenBank/DDBJ whole genome shotgun (WGS) entry which is preliminary data.</text>
</comment>
<sequence length="305" mass="33380">MTSTAPAAVDFAIAVEAPVTDLPALAAPACPPRELVEKPLTPEGLSEMLASRQKRVGGWTPIKVAAFIEALAETSSVTAAAKYVDMSTASAYHLRSHPDAHGFREAWDRALSARFEELTDIAMERVRHGTEKVRWWKDEVVGTERVFSDRLLIHMLRRADPDRLAVTDDPAAAARAAPPPRTVLPMADDFMVAAAVDTGRLGWDPDADHDESDWPPEIREIVERRRAVAAAADAREAEELRVRRAEAAEGAARMNAKRAEEAAFAARMTALHAEDAASAADLKELSRLSNSLTCSSSRTRRRRSR</sequence>
<organism evidence="1 2">
    <name type="scientific">Glacieibacterium frigidum</name>
    <dbReference type="NCBI Taxonomy" id="2593303"/>
    <lineage>
        <taxon>Bacteria</taxon>
        <taxon>Pseudomonadati</taxon>
        <taxon>Pseudomonadota</taxon>
        <taxon>Alphaproteobacteria</taxon>
        <taxon>Sphingomonadales</taxon>
        <taxon>Sphingosinicellaceae</taxon>
        <taxon>Glacieibacterium</taxon>
    </lineage>
</organism>
<gene>
    <name evidence="1" type="ORF">FMM06_05560</name>
</gene>